<dbReference type="Proteomes" id="UP001437256">
    <property type="component" value="Unassembled WGS sequence"/>
</dbReference>
<feature type="compositionally biased region" description="Low complexity" evidence="1">
    <location>
        <begin position="1448"/>
        <end position="1459"/>
    </location>
</feature>
<comment type="caution">
    <text evidence="3">The sequence shown here is derived from an EMBL/GenBank/DDBJ whole genome shotgun (WGS) entry which is preliminary data.</text>
</comment>
<feature type="compositionally biased region" description="Acidic residues" evidence="1">
    <location>
        <begin position="754"/>
        <end position="763"/>
    </location>
</feature>
<feature type="compositionally biased region" description="Basic and acidic residues" evidence="1">
    <location>
        <begin position="1098"/>
        <end position="1132"/>
    </location>
</feature>
<feature type="compositionally biased region" description="Polar residues" evidence="1">
    <location>
        <begin position="664"/>
        <end position="681"/>
    </location>
</feature>
<feature type="region of interest" description="Disordered" evidence="1">
    <location>
        <begin position="522"/>
        <end position="863"/>
    </location>
</feature>
<organism evidence="3 4">
    <name type="scientific">Marasmius tenuissimus</name>
    <dbReference type="NCBI Taxonomy" id="585030"/>
    <lineage>
        <taxon>Eukaryota</taxon>
        <taxon>Fungi</taxon>
        <taxon>Dikarya</taxon>
        <taxon>Basidiomycota</taxon>
        <taxon>Agaricomycotina</taxon>
        <taxon>Agaricomycetes</taxon>
        <taxon>Agaricomycetidae</taxon>
        <taxon>Agaricales</taxon>
        <taxon>Marasmiineae</taxon>
        <taxon>Marasmiaceae</taxon>
        <taxon>Marasmius</taxon>
    </lineage>
</organism>
<name>A0ABR2ZGZ9_9AGAR</name>
<feature type="compositionally biased region" description="Pro residues" evidence="1">
    <location>
        <begin position="528"/>
        <end position="539"/>
    </location>
</feature>
<reference evidence="3 4" key="1">
    <citation type="submission" date="2024-05" db="EMBL/GenBank/DDBJ databases">
        <title>A draft genome resource for the thread blight pathogen Marasmius tenuissimus strain MS-2.</title>
        <authorList>
            <person name="Yulfo-Soto G.E."/>
            <person name="Baruah I.K."/>
            <person name="Amoako-Attah I."/>
            <person name="Bukari Y."/>
            <person name="Meinhardt L.W."/>
            <person name="Bailey B.A."/>
            <person name="Cohen S.P."/>
        </authorList>
    </citation>
    <scope>NUCLEOTIDE SEQUENCE [LARGE SCALE GENOMIC DNA]</scope>
    <source>
        <strain evidence="3 4">MS-2</strain>
    </source>
</reference>
<feature type="compositionally biased region" description="Low complexity" evidence="1">
    <location>
        <begin position="959"/>
        <end position="976"/>
    </location>
</feature>
<feature type="region of interest" description="Disordered" evidence="1">
    <location>
        <begin position="1065"/>
        <end position="1278"/>
    </location>
</feature>
<feature type="compositionally biased region" description="Basic and acidic residues" evidence="1">
    <location>
        <begin position="731"/>
        <end position="745"/>
    </location>
</feature>
<feature type="region of interest" description="Disordered" evidence="1">
    <location>
        <begin position="880"/>
        <end position="1037"/>
    </location>
</feature>
<dbReference type="EMBL" id="JBBXMP010000196">
    <property type="protein sequence ID" value="KAL0060018.1"/>
    <property type="molecule type" value="Genomic_DNA"/>
</dbReference>
<feature type="compositionally biased region" description="Polar residues" evidence="1">
    <location>
        <begin position="1612"/>
        <end position="1630"/>
    </location>
</feature>
<feature type="region of interest" description="Disordered" evidence="1">
    <location>
        <begin position="1557"/>
        <end position="1852"/>
    </location>
</feature>
<feature type="compositionally biased region" description="Low complexity" evidence="1">
    <location>
        <begin position="816"/>
        <end position="833"/>
    </location>
</feature>
<feature type="compositionally biased region" description="Polar residues" evidence="1">
    <location>
        <begin position="1573"/>
        <end position="1583"/>
    </location>
</feature>
<evidence type="ECO:0000256" key="2">
    <source>
        <dbReference type="SAM" id="SignalP"/>
    </source>
</evidence>
<proteinExistence type="predicted"/>
<evidence type="ECO:0000313" key="4">
    <source>
        <dbReference type="Proteomes" id="UP001437256"/>
    </source>
</evidence>
<feature type="region of interest" description="Disordered" evidence="1">
    <location>
        <begin position="1426"/>
        <end position="1528"/>
    </location>
</feature>
<feature type="compositionally biased region" description="Basic and acidic residues" evidence="1">
    <location>
        <begin position="1778"/>
        <end position="1797"/>
    </location>
</feature>
<feature type="compositionally biased region" description="Basic and acidic residues" evidence="1">
    <location>
        <begin position="1463"/>
        <end position="1484"/>
    </location>
</feature>
<feature type="chain" id="PRO_5045241254" evidence="2">
    <location>
        <begin position="20"/>
        <end position="1852"/>
    </location>
</feature>
<feature type="compositionally biased region" description="Acidic residues" evidence="1">
    <location>
        <begin position="1162"/>
        <end position="1171"/>
    </location>
</feature>
<feature type="compositionally biased region" description="Basic and acidic residues" evidence="1">
    <location>
        <begin position="1194"/>
        <end position="1228"/>
    </location>
</feature>
<gene>
    <name evidence="3" type="ORF">AAF712_013196</name>
</gene>
<accession>A0ABR2ZGZ9</accession>
<feature type="compositionally biased region" description="Polar residues" evidence="1">
    <location>
        <begin position="639"/>
        <end position="654"/>
    </location>
</feature>
<evidence type="ECO:0000313" key="3">
    <source>
        <dbReference type="EMBL" id="KAL0060018.1"/>
    </source>
</evidence>
<keyword evidence="4" id="KW-1185">Reference proteome</keyword>
<feature type="compositionally biased region" description="Polar residues" evidence="1">
    <location>
        <begin position="771"/>
        <end position="804"/>
    </location>
</feature>
<feature type="compositionally biased region" description="Low complexity" evidence="1">
    <location>
        <begin position="692"/>
        <end position="709"/>
    </location>
</feature>
<feature type="compositionally biased region" description="Low complexity" evidence="1">
    <location>
        <begin position="1696"/>
        <end position="1725"/>
    </location>
</feature>
<feature type="compositionally biased region" description="Polar residues" evidence="1">
    <location>
        <begin position="1751"/>
        <end position="1760"/>
    </location>
</feature>
<feature type="compositionally biased region" description="Low complexity" evidence="1">
    <location>
        <begin position="912"/>
        <end position="924"/>
    </location>
</feature>
<feature type="compositionally biased region" description="Low complexity" evidence="1">
    <location>
        <begin position="1651"/>
        <end position="1666"/>
    </location>
</feature>
<keyword evidence="2" id="KW-0732">Signal</keyword>
<feature type="compositionally biased region" description="Basic and acidic residues" evidence="1">
    <location>
        <begin position="1732"/>
        <end position="1744"/>
    </location>
</feature>
<feature type="compositionally biased region" description="Polar residues" evidence="1">
    <location>
        <begin position="554"/>
        <end position="565"/>
    </location>
</feature>
<evidence type="ECO:0000256" key="1">
    <source>
        <dbReference type="SAM" id="MobiDB-lite"/>
    </source>
</evidence>
<feature type="signal peptide" evidence="2">
    <location>
        <begin position="1"/>
        <end position="19"/>
    </location>
</feature>
<sequence>MLNLLASVLILPFLPTIFCAFPDPKTLWNGPTLNASDPLFAGLQQISGVKHTQVYDGSDPAVGRTYAHHAIVEYFADQGKLWGAWSTAANDEDSMGQQVWVAYATRAQEGAAWNWSRPMIPGPSALLPNQTSIGERNYTYWCGLNVIQRALQPSTIVSYNGDIYVIMEAVDRYCTNNGASSAVHGSGRLAARFNATTGQAISPACWLTQTSWTNASGYGNTPLGNQLCASGIKDGLNVLLDKPDLLPFTNQLLINSAKFVGSDGTSSVIEVTRAVWDDNGKYWRRFWRDSTGSKTSFVNWVEYSSDPQAKDWFPYKFNSNGTNAGIVPTNIPDSNTKSFYGKLPDERTYLVTNLMYHPDTKERQPLCIAVASDGVHFDWAGVLRTNASRVIIPDSRKIKRVGFSYPHATVVGDRLQVGYNRDDDQAKALQLENSTNLEATVSDLSNSSWFLAFCGVSSIPIGSQQATALRRLATVVVAEHCKSSNDGMSSAEPVKVGTRPRTKHARPNSAVYIGSDPLQLQQIASTPPSLPDLPEPPSPVSSSGSGSGLPSPPATNSTGSGSTGDPASIAFRGGTKGNMPLLDEPYVKAFHSAFEQQQQQQQDHTQRQQRYDADDDDDDDIDNHNNSNEPYAHDDDTAKFNSRPQSSGNTNNDNARALERALTKLSSYSRLSTPSPKPSAQRTKDATARAESSSSSASHSTHSSSSSSSRPSIARNRHSYQPDTAPHPSAIRRDLSGSETERESARGNSSFNSYDDEDEDGEDGSPVSILLNHTSSTLSRSASAKTPGRPTTPSFRETTYSTHLSPRRSIRTRLTSAPASPAKALSSISRSTSGSGGGQGDPLASPGRPRKRSSMGLPSITFDLREREREDLASAALAAVASSRRGLGGTAAGGSVSAGKKRQPLPREFWEGSSNTGSNSINGSAHGDRVGGGSRSRRGSLASSNGHLNDEDDRRRSYSRSPSPSPLESSAGSRSSTRQQRDTNTRNPATLTPGGRRKFYSINTRRTSGAWASEDLGNRSREYDDDDDHEESGYSPAVLGRRQAARAGGSADSVLTIAAGAVGGGRSLLGEGLKAAGLSPVKNRDRGGRDTYATGSMRRRDELVESPVFERDREREERLERIRSQSRAESRPVSRAGQGQGHGRAATSIGMTEYSSRREREEAELDDDVDDERALPPGSTNLRAYKSAYNLGGGRERDRDRERDDRERDRDRDRAPSSLSRYDDRDRVPQSTAPPSVISPLGTRRFNTVSLSDIGRADIPDSQSAMSSRRGGASIDRSDHNSLLDSSLDLFENALSKIPSSSSSSSASNTSDLVRNARVIVGAVEKLNGLLKAGHGRALNAQIDCEVQAAGGGGGGGAGSAEEVWRLVGGEYREGLRVSDDLVRAVTDFLLGVGRAVKDMGIVPSTVEPTGALNGDHHARSVSLDEAGVSRLGRTSMSPDTGSGGARSTGTGSVASGGAHSRRSWEPTPGRDTETLRRLAESRPETSLGVLSTNRTDHRTSITRTTKRAGTPNEPPHSAASTRRLFTPREIREQQLIQDEGGPGGMATFDSQETLHAAGYEPSPTPASRTAARLQQQQSVTNERSPRPLPDSSRTLPPLAIPSPRPALPSEYRQTQTPANKTSASNASTLSRRRTTHGPSSTVRSPAFPLATRDTPTTAVTTTHASGAHEKRAFPLVRGNSNISATSGGSGNGARSTVTFSKSSTTTALSGLQQQQQRAQQQRQRTLSNSSDLRDDSYEYHNELADPPPSSNGASFTSKGRSAITPGKIQRMTSGGSETERDVYRRNGTVRDKDGSRAPRISFDESSLTVGVKGGNAAVSGGHAADRAAMSTIGQKRERRRTVVDMWPRGGS</sequence>
<protein>
    <submittedName>
        <fullName evidence="3">Uncharacterized protein</fullName>
    </submittedName>
</protein>
<feature type="region of interest" description="Disordered" evidence="1">
    <location>
        <begin position="483"/>
        <end position="509"/>
    </location>
</feature>